<gene>
    <name evidence="2" type="ORF">ElyMa_005139800</name>
</gene>
<feature type="region of interest" description="Disordered" evidence="1">
    <location>
        <begin position="45"/>
        <end position="71"/>
    </location>
</feature>
<sequence length="71" mass="7940">MQISMATTAYLQLKHGAENTGGQRLAYHRAANELRRGRVEKTRRVRVRATGRDEREEEDGGSKILEDGGGK</sequence>
<name>A0AAV4JPP4_9GAST</name>
<organism evidence="2 3">
    <name type="scientific">Elysia marginata</name>
    <dbReference type="NCBI Taxonomy" id="1093978"/>
    <lineage>
        <taxon>Eukaryota</taxon>
        <taxon>Metazoa</taxon>
        <taxon>Spiralia</taxon>
        <taxon>Lophotrochozoa</taxon>
        <taxon>Mollusca</taxon>
        <taxon>Gastropoda</taxon>
        <taxon>Heterobranchia</taxon>
        <taxon>Euthyneura</taxon>
        <taxon>Panpulmonata</taxon>
        <taxon>Sacoglossa</taxon>
        <taxon>Placobranchoidea</taxon>
        <taxon>Plakobranchidae</taxon>
        <taxon>Elysia</taxon>
    </lineage>
</organism>
<comment type="caution">
    <text evidence="2">The sequence shown here is derived from an EMBL/GenBank/DDBJ whole genome shotgun (WGS) entry which is preliminary data.</text>
</comment>
<evidence type="ECO:0000313" key="2">
    <source>
        <dbReference type="EMBL" id="GFS23720.1"/>
    </source>
</evidence>
<proteinExistence type="predicted"/>
<protein>
    <submittedName>
        <fullName evidence="2">Uncharacterized protein</fullName>
    </submittedName>
</protein>
<dbReference type="Proteomes" id="UP000762676">
    <property type="component" value="Unassembled WGS sequence"/>
</dbReference>
<evidence type="ECO:0000313" key="3">
    <source>
        <dbReference type="Proteomes" id="UP000762676"/>
    </source>
</evidence>
<dbReference type="AlphaFoldDB" id="A0AAV4JPP4"/>
<accession>A0AAV4JPP4</accession>
<evidence type="ECO:0000256" key="1">
    <source>
        <dbReference type="SAM" id="MobiDB-lite"/>
    </source>
</evidence>
<feature type="non-terminal residue" evidence="2">
    <location>
        <position position="71"/>
    </location>
</feature>
<reference evidence="2 3" key="1">
    <citation type="journal article" date="2021" name="Elife">
        <title>Chloroplast acquisition without the gene transfer in kleptoplastic sea slugs, Plakobranchus ocellatus.</title>
        <authorList>
            <person name="Maeda T."/>
            <person name="Takahashi S."/>
            <person name="Yoshida T."/>
            <person name="Shimamura S."/>
            <person name="Takaki Y."/>
            <person name="Nagai Y."/>
            <person name="Toyoda A."/>
            <person name="Suzuki Y."/>
            <person name="Arimoto A."/>
            <person name="Ishii H."/>
            <person name="Satoh N."/>
            <person name="Nishiyama T."/>
            <person name="Hasebe M."/>
            <person name="Maruyama T."/>
            <person name="Minagawa J."/>
            <person name="Obokata J."/>
            <person name="Shigenobu S."/>
        </authorList>
    </citation>
    <scope>NUCLEOTIDE SEQUENCE [LARGE SCALE GENOMIC DNA]</scope>
</reference>
<feature type="compositionally biased region" description="Basic and acidic residues" evidence="1">
    <location>
        <begin position="50"/>
        <end position="71"/>
    </location>
</feature>
<dbReference type="EMBL" id="BMAT01010297">
    <property type="protein sequence ID" value="GFS23720.1"/>
    <property type="molecule type" value="Genomic_DNA"/>
</dbReference>
<keyword evidence="3" id="KW-1185">Reference proteome</keyword>